<dbReference type="STRING" id="6280.A0A0N4T2P1"/>
<name>A0A0N4T2P1_BRUPA</name>
<evidence type="ECO:0000313" key="5">
    <source>
        <dbReference type="Proteomes" id="UP000278627"/>
    </source>
</evidence>
<evidence type="ECO:0000313" key="4">
    <source>
        <dbReference type="EMBL" id="VDN83627.1"/>
    </source>
</evidence>
<evidence type="ECO:0000256" key="1">
    <source>
        <dbReference type="ARBA" id="ARBA00022741"/>
    </source>
</evidence>
<dbReference type="GO" id="GO:0017116">
    <property type="term" value="F:single-stranded DNA helicase activity"/>
    <property type="evidence" value="ECO:0007669"/>
    <property type="project" value="TreeGrafter"/>
</dbReference>
<dbReference type="GO" id="GO:0042555">
    <property type="term" value="C:MCM complex"/>
    <property type="evidence" value="ECO:0007669"/>
    <property type="project" value="TreeGrafter"/>
</dbReference>
<dbReference type="EMBL" id="UZAD01000357">
    <property type="protein sequence ID" value="VDN83627.1"/>
    <property type="molecule type" value="Genomic_DNA"/>
</dbReference>
<dbReference type="InterPro" id="IPR031327">
    <property type="entry name" value="MCM"/>
</dbReference>
<dbReference type="GO" id="GO:0006271">
    <property type="term" value="P:DNA strand elongation involved in DNA replication"/>
    <property type="evidence" value="ECO:0007669"/>
    <property type="project" value="TreeGrafter"/>
</dbReference>
<protein>
    <submittedName>
        <fullName evidence="6">DNA replication licensing factor MCM7</fullName>
    </submittedName>
</protein>
<dbReference type="PANTHER" id="PTHR11630">
    <property type="entry name" value="DNA REPLICATION LICENSING FACTOR MCM FAMILY MEMBER"/>
    <property type="match status" value="1"/>
</dbReference>
<dbReference type="WBParaSite" id="BPAG_0000247101-mRNA-1">
    <property type="protein sequence ID" value="BPAG_0000247101-mRNA-1"/>
    <property type="gene ID" value="BPAG_0000247101"/>
</dbReference>
<dbReference type="Gene3D" id="3.40.50.300">
    <property type="entry name" value="P-loop containing nucleotide triphosphate hydrolases"/>
    <property type="match status" value="1"/>
</dbReference>
<dbReference type="GO" id="GO:0005524">
    <property type="term" value="F:ATP binding"/>
    <property type="evidence" value="ECO:0007669"/>
    <property type="project" value="UniProtKB-KW"/>
</dbReference>
<keyword evidence="5" id="KW-1185">Reference proteome</keyword>
<reference evidence="6" key="1">
    <citation type="submission" date="2017-02" db="UniProtKB">
        <authorList>
            <consortium name="WormBaseParasite"/>
        </authorList>
    </citation>
    <scope>IDENTIFICATION</scope>
</reference>
<dbReference type="PROSITE" id="PS50051">
    <property type="entry name" value="MCM_2"/>
    <property type="match status" value="1"/>
</dbReference>
<dbReference type="GO" id="GO:0000727">
    <property type="term" value="P:double-strand break repair via break-induced replication"/>
    <property type="evidence" value="ECO:0007669"/>
    <property type="project" value="TreeGrafter"/>
</dbReference>
<keyword evidence="2" id="KW-0067">ATP-binding</keyword>
<organism evidence="6">
    <name type="scientific">Brugia pahangi</name>
    <name type="common">Filarial nematode worm</name>
    <dbReference type="NCBI Taxonomy" id="6280"/>
    <lineage>
        <taxon>Eukaryota</taxon>
        <taxon>Metazoa</taxon>
        <taxon>Ecdysozoa</taxon>
        <taxon>Nematoda</taxon>
        <taxon>Chromadorea</taxon>
        <taxon>Rhabditida</taxon>
        <taxon>Spirurina</taxon>
        <taxon>Spiruromorpha</taxon>
        <taxon>Filarioidea</taxon>
        <taxon>Onchocercidae</taxon>
        <taxon>Brugia</taxon>
    </lineage>
</organism>
<dbReference type="Proteomes" id="UP000278627">
    <property type="component" value="Unassembled WGS sequence"/>
</dbReference>
<dbReference type="InterPro" id="IPR027417">
    <property type="entry name" value="P-loop_NTPase"/>
</dbReference>
<evidence type="ECO:0000259" key="3">
    <source>
        <dbReference type="PROSITE" id="PS50051"/>
    </source>
</evidence>
<dbReference type="InterPro" id="IPR001208">
    <property type="entry name" value="MCM_dom"/>
</dbReference>
<dbReference type="PANTHER" id="PTHR11630:SF26">
    <property type="entry name" value="DNA REPLICATION LICENSING FACTOR MCM7"/>
    <property type="match status" value="1"/>
</dbReference>
<dbReference type="GO" id="GO:0003697">
    <property type="term" value="F:single-stranded DNA binding"/>
    <property type="evidence" value="ECO:0007669"/>
    <property type="project" value="TreeGrafter"/>
</dbReference>
<feature type="domain" description="MCM C-terminal AAA(+) ATPase" evidence="3">
    <location>
        <begin position="32"/>
        <end position="104"/>
    </location>
</feature>
<dbReference type="GO" id="GO:0005634">
    <property type="term" value="C:nucleus"/>
    <property type="evidence" value="ECO:0007669"/>
    <property type="project" value="TreeGrafter"/>
</dbReference>
<sequence length="114" mass="13037">MIFQCLKNSEDILGEQYELTDEEIEIVSQDNLYELLAYSIAPEIYGHLDFKKSLLFALVGGVDKNVNGTKVRGCINILLMGDPDVAKSQLLSYVDRLATRTQYAVVYWSKFFWC</sequence>
<dbReference type="Pfam" id="PF00493">
    <property type="entry name" value="MCM"/>
    <property type="match status" value="1"/>
</dbReference>
<dbReference type="GO" id="GO:0006270">
    <property type="term" value="P:DNA replication initiation"/>
    <property type="evidence" value="ECO:0007669"/>
    <property type="project" value="TreeGrafter"/>
</dbReference>
<accession>A0A0N4T2P1</accession>
<gene>
    <name evidence="4" type="ORF">BPAG_LOCUS2441</name>
</gene>
<evidence type="ECO:0000313" key="6">
    <source>
        <dbReference type="WBParaSite" id="BPAG_0000247101-mRNA-1"/>
    </source>
</evidence>
<proteinExistence type="predicted"/>
<keyword evidence="1" id="KW-0547">Nucleotide-binding</keyword>
<reference evidence="4 5" key="2">
    <citation type="submission" date="2018-11" db="EMBL/GenBank/DDBJ databases">
        <authorList>
            <consortium name="Pathogen Informatics"/>
        </authorList>
    </citation>
    <scope>NUCLEOTIDE SEQUENCE [LARGE SCALE GENOMIC DNA]</scope>
</reference>
<evidence type="ECO:0000256" key="2">
    <source>
        <dbReference type="ARBA" id="ARBA00022840"/>
    </source>
</evidence>
<dbReference type="AlphaFoldDB" id="A0A0N4T2P1"/>